<reference evidence="8 9" key="1">
    <citation type="journal article" date="2019" name="PLoS ONE">
        <title>Comparative genome analysis indicates high evolutionary potential of pathogenicity genes in Colletotrichum tanaceti.</title>
        <authorList>
            <person name="Lelwala R.V."/>
            <person name="Korhonen P.K."/>
            <person name="Young N.D."/>
            <person name="Scott J.B."/>
            <person name="Ades P.A."/>
            <person name="Gasser R.B."/>
            <person name="Taylor P.W.J."/>
        </authorList>
    </citation>
    <scope>NUCLEOTIDE SEQUENCE [LARGE SCALE GENOMIC DNA]</scope>
    <source>
        <strain evidence="8">BRIP57314</strain>
    </source>
</reference>
<dbReference type="Pfam" id="PF04082">
    <property type="entry name" value="Fungal_trans"/>
    <property type="match status" value="1"/>
</dbReference>
<feature type="region of interest" description="Disordered" evidence="6">
    <location>
        <begin position="1"/>
        <end position="26"/>
    </location>
</feature>
<dbReference type="STRING" id="1306861.A0A4U6XK73"/>
<name>A0A4U6XK73_9PEZI</name>
<gene>
    <name evidence="8" type="primary">SPBC530.05</name>
    <name evidence="8" type="ORF">CTA1_5596</name>
</gene>
<dbReference type="GO" id="GO:0003700">
    <property type="term" value="F:DNA-binding transcription factor activity"/>
    <property type="evidence" value="ECO:0007669"/>
    <property type="project" value="InterPro"/>
</dbReference>
<keyword evidence="5" id="KW-0539">Nucleus</keyword>
<evidence type="ECO:0000256" key="4">
    <source>
        <dbReference type="ARBA" id="ARBA00023163"/>
    </source>
</evidence>
<organism evidence="8 9">
    <name type="scientific">Colletotrichum tanaceti</name>
    <dbReference type="NCBI Taxonomy" id="1306861"/>
    <lineage>
        <taxon>Eukaryota</taxon>
        <taxon>Fungi</taxon>
        <taxon>Dikarya</taxon>
        <taxon>Ascomycota</taxon>
        <taxon>Pezizomycotina</taxon>
        <taxon>Sordariomycetes</taxon>
        <taxon>Hypocreomycetidae</taxon>
        <taxon>Glomerellales</taxon>
        <taxon>Glomerellaceae</taxon>
        <taxon>Colletotrichum</taxon>
        <taxon>Colletotrichum destructivum species complex</taxon>
    </lineage>
</organism>
<dbReference type="GO" id="GO:0006351">
    <property type="term" value="P:DNA-templated transcription"/>
    <property type="evidence" value="ECO:0007669"/>
    <property type="project" value="InterPro"/>
</dbReference>
<accession>A0A4U6XK73</accession>
<dbReference type="OrthoDB" id="4116913at2759"/>
<dbReference type="AlphaFoldDB" id="A0A4U6XK73"/>
<evidence type="ECO:0000256" key="5">
    <source>
        <dbReference type="ARBA" id="ARBA00023242"/>
    </source>
</evidence>
<evidence type="ECO:0000256" key="3">
    <source>
        <dbReference type="ARBA" id="ARBA00023125"/>
    </source>
</evidence>
<dbReference type="GO" id="GO:0003677">
    <property type="term" value="F:DNA binding"/>
    <property type="evidence" value="ECO:0007669"/>
    <property type="project" value="UniProtKB-KW"/>
</dbReference>
<feature type="domain" description="Xylanolytic transcriptional activator regulatory" evidence="7">
    <location>
        <begin position="296"/>
        <end position="381"/>
    </location>
</feature>
<evidence type="ECO:0000256" key="2">
    <source>
        <dbReference type="ARBA" id="ARBA00023015"/>
    </source>
</evidence>
<protein>
    <submittedName>
        <fullName evidence="8">Putative transcriptional regulatory protein</fullName>
    </submittedName>
</protein>
<dbReference type="InterPro" id="IPR007219">
    <property type="entry name" value="XnlR_reg_dom"/>
</dbReference>
<evidence type="ECO:0000259" key="7">
    <source>
        <dbReference type="SMART" id="SM00906"/>
    </source>
</evidence>
<feature type="region of interest" description="Disordered" evidence="6">
    <location>
        <begin position="39"/>
        <end position="92"/>
    </location>
</feature>
<evidence type="ECO:0000313" key="8">
    <source>
        <dbReference type="EMBL" id="TKW54697.1"/>
    </source>
</evidence>
<sequence>MTCTFNRAAKAKVKKRVSTTTRAGSEKDLVARLNRIEQALKAAQRNQEAGKTRRDASTSPTSSSTPPLSAEPDPPGATTADGTQGKPQGRSYDATTIRASGATAGKVHFVGFHLGDISSYNGIPFFSPDGQDWIRSRAGEDASSHTLFGMGPLWQAQHPVPVFLDPPQPSSAGELPDRTVVEEYLALFRASRFGLSFPVIDYVLFLETVDLAYQTPQATASTLEVVTARSCVLAFFAIVSLFQPDWKSSPEIDGEACARTAQNLMPIILQGTNLTALETVFMLSLFHLFTGHLQQGAMFQGITCRILFMLGGHLEAGTTLSPCQAPSAEDGDHAWRVRNQLRRLFWLSFKLDKDISLRTGQPPTINDEHCDLTLPRVDWWVRSSSSDDDDGGGGGGGGPSFLDEATVASAIQPDSLQLTIIKSKISRKLYSMSALKKGDAELLRDIRELDDELERWRASVPPSYRPTLSFPRGTAVVRKGRLGMEEIILHFEYHYLMAMIHRAIGRCRCWVSGESSLEGASSSQALSAQASRSTLHFLKAAIHDVEHVAFWLVVFYPMSAILEIFCNVLLQPLHPQAEQDIELLKSVPQLIEGMRNRQLTPHEVAHVKIVDAFVAELTRLGTCAIAKARREQQVS</sequence>
<dbReference type="CDD" id="cd12148">
    <property type="entry name" value="fungal_TF_MHR"/>
    <property type="match status" value="1"/>
</dbReference>
<dbReference type="GO" id="GO:0005634">
    <property type="term" value="C:nucleus"/>
    <property type="evidence" value="ECO:0007669"/>
    <property type="project" value="UniProtKB-SubCell"/>
</dbReference>
<dbReference type="GO" id="GO:0008270">
    <property type="term" value="F:zinc ion binding"/>
    <property type="evidence" value="ECO:0007669"/>
    <property type="project" value="InterPro"/>
</dbReference>
<comment type="caution">
    <text evidence="8">The sequence shown here is derived from an EMBL/GenBank/DDBJ whole genome shotgun (WGS) entry which is preliminary data.</text>
</comment>
<dbReference type="SMART" id="SM00906">
    <property type="entry name" value="Fungal_trans"/>
    <property type="match status" value="1"/>
</dbReference>
<feature type="compositionally biased region" description="Low complexity" evidence="6">
    <location>
        <begin position="57"/>
        <end position="67"/>
    </location>
</feature>
<comment type="subcellular location">
    <subcellularLocation>
        <location evidence="1">Nucleus</location>
    </subcellularLocation>
</comment>
<dbReference type="EMBL" id="PJEX01000125">
    <property type="protein sequence ID" value="TKW54697.1"/>
    <property type="molecule type" value="Genomic_DNA"/>
</dbReference>
<dbReference type="PANTHER" id="PTHR46910">
    <property type="entry name" value="TRANSCRIPTION FACTOR PDR1"/>
    <property type="match status" value="1"/>
</dbReference>
<dbReference type="Proteomes" id="UP000310108">
    <property type="component" value="Unassembled WGS sequence"/>
</dbReference>
<keyword evidence="3" id="KW-0238">DNA-binding</keyword>
<evidence type="ECO:0000313" key="9">
    <source>
        <dbReference type="Proteomes" id="UP000310108"/>
    </source>
</evidence>
<keyword evidence="2" id="KW-0805">Transcription regulation</keyword>
<dbReference type="PANTHER" id="PTHR46910:SF37">
    <property type="entry name" value="ZN(II)2CYS6 TRANSCRIPTION FACTOR (EUROFUNG)"/>
    <property type="match status" value="1"/>
</dbReference>
<evidence type="ECO:0000256" key="1">
    <source>
        <dbReference type="ARBA" id="ARBA00004123"/>
    </source>
</evidence>
<evidence type="ECO:0000256" key="6">
    <source>
        <dbReference type="SAM" id="MobiDB-lite"/>
    </source>
</evidence>
<keyword evidence="4" id="KW-0804">Transcription</keyword>
<dbReference type="InterPro" id="IPR050987">
    <property type="entry name" value="AtrR-like"/>
</dbReference>
<keyword evidence="9" id="KW-1185">Reference proteome</keyword>
<proteinExistence type="predicted"/>